<evidence type="ECO:0000256" key="6">
    <source>
        <dbReference type="ARBA" id="ARBA00022556"/>
    </source>
</evidence>
<evidence type="ECO:0000256" key="12">
    <source>
        <dbReference type="ARBA" id="ARBA00029757"/>
    </source>
</evidence>
<evidence type="ECO:0000256" key="13">
    <source>
        <dbReference type="HAMAP-Rule" id="MF_00409"/>
    </source>
</evidence>
<evidence type="ECO:0000313" key="15">
    <source>
        <dbReference type="EMBL" id="OOF70366.1"/>
    </source>
</evidence>
<protein>
    <recommendedName>
        <fullName evidence="4 13">Tetraacyldisaccharide 4'-kinase</fullName>
        <ecNumber evidence="3 13">2.7.1.130</ecNumber>
    </recommendedName>
    <alternativeName>
        <fullName evidence="12 13">Lipid A 4'-kinase</fullName>
    </alternativeName>
</protein>
<dbReference type="InterPro" id="IPR003758">
    <property type="entry name" value="LpxK"/>
</dbReference>
<keyword evidence="5 13" id="KW-0444">Lipid biosynthesis</keyword>
<comment type="function">
    <text evidence="1 13">Transfers the gamma-phosphate of ATP to the 4'-position of a tetraacyldisaccharide 1-phosphate intermediate (termed DS-1-P) to form tetraacyldisaccharide 1,4'-bis-phosphate (lipid IVA).</text>
</comment>
<keyword evidence="14" id="KW-1133">Transmembrane helix</keyword>
<evidence type="ECO:0000256" key="14">
    <source>
        <dbReference type="SAM" id="Phobius"/>
    </source>
</evidence>
<evidence type="ECO:0000256" key="4">
    <source>
        <dbReference type="ARBA" id="ARBA00016436"/>
    </source>
</evidence>
<evidence type="ECO:0000256" key="5">
    <source>
        <dbReference type="ARBA" id="ARBA00022516"/>
    </source>
</evidence>
<keyword evidence="8 13" id="KW-0547">Nucleotide-binding</keyword>
<dbReference type="InterPro" id="IPR027417">
    <property type="entry name" value="P-loop_NTPase"/>
</dbReference>
<evidence type="ECO:0000256" key="10">
    <source>
        <dbReference type="ARBA" id="ARBA00022840"/>
    </source>
</evidence>
<dbReference type="Pfam" id="PF02606">
    <property type="entry name" value="LpxK"/>
    <property type="match status" value="1"/>
</dbReference>
<name>A0ABX3KYJ5_9PAST</name>
<evidence type="ECO:0000256" key="7">
    <source>
        <dbReference type="ARBA" id="ARBA00022679"/>
    </source>
</evidence>
<keyword evidence="14" id="KW-0812">Transmembrane</keyword>
<keyword evidence="6 13" id="KW-0441">Lipid A biosynthesis</keyword>
<keyword evidence="9 13" id="KW-0418">Kinase</keyword>
<evidence type="ECO:0000256" key="3">
    <source>
        <dbReference type="ARBA" id="ARBA00012071"/>
    </source>
</evidence>
<proteinExistence type="inferred from homology"/>
<evidence type="ECO:0000256" key="2">
    <source>
        <dbReference type="ARBA" id="ARBA00004870"/>
    </source>
</evidence>
<dbReference type="SUPFAM" id="SSF52540">
    <property type="entry name" value="P-loop containing nucleoside triphosphate hydrolases"/>
    <property type="match status" value="1"/>
</dbReference>
<dbReference type="NCBIfam" id="TIGR00682">
    <property type="entry name" value="lpxK"/>
    <property type="match status" value="1"/>
</dbReference>
<keyword evidence="7 13" id="KW-0808">Transferase</keyword>
<keyword evidence="14" id="KW-0472">Membrane</keyword>
<evidence type="ECO:0000256" key="1">
    <source>
        <dbReference type="ARBA" id="ARBA00002274"/>
    </source>
</evidence>
<sequence>MKFWYSASIISYLLLPFSLLFRLIVHIRRCLFQHHIITAYHAPKPVIIVGNLSVGGNGKTPVVIWLVQQLRQRGMTVGIISRGYGSQSSVYPLLVSEKTDPIQGGDEPVLIAKRTGTPVCISPNRKQAIEYLLEHYPCDIIVSDDGLQHYRLQRDIEIVVIDAKRQFGNGFLLPAGPLREPINRLQNVDLIIANGEELPYANSEMHLRPHYAVNLLNGEKRLLNKFNQGIAIAGIGNPARFFSMLKNAAIDLLETQSFQDHQQFNIKLFEKLPKNQPLFMTEKDAVKCQTFARENWWYVPVEAQIQGRGLNEFWQKVDRLTAKK</sequence>
<dbReference type="EC" id="2.7.1.130" evidence="3 13"/>
<feature type="transmembrane region" description="Helical" evidence="14">
    <location>
        <begin position="6"/>
        <end position="25"/>
    </location>
</feature>
<feature type="binding site" evidence="13">
    <location>
        <begin position="53"/>
        <end position="60"/>
    </location>
    <ligand>
        <name>ATP</name>
        <dbReference type="ChEBI" id="CHEBI:30616"/>
    </ligand>
</feature>
<accession>A0ABX3KYJ5</accession>
<comment type="caution">
    <text evidence="15">The sequence shown here is derived from an EMBL/GenBank/DDBJ whole genome shotgun (WGS) entry which is preliminary data.</text>
</comment>
<dbReference type="EMBL" id="MLAA01000012">
    <property type="protein sequence ID" value="OOF70366.1"/>
    <property type="molecule type" value="Genomic_DNA"/>
</dbReference>
<reference evidence="15 16" key="1">
    <citation type="submission" date="2016-10" db="EMBL/GenBank/DDBJ databases">
        <title>Rodentibacter gen. nov. and new species.</title>
        <authorList>
            <person name="Christensen H."/>
        </authorList>
    </citation>
    <scope>NUCLEOTIDE SEQUENCE [LARGE SCALE GENOMIC DNA]</scope>
    <source>
        <strain evidence="15 16">1998236014</strain>
    </source>
</reference>
<dbReference type="RefSeq" id="WP_077462883.1">
    <property type="nucleotide sequence ID" value="NZ_MLAA01000012.1"/>
</dbReference>
<evidence type="ECO:0000256" key="8">
    <source>
        <dbReference type="ARBA" id="ARBA00022741"/>
    </source>
</evidence>
<evidence type="ECO:0000256" key="9">
    <source>
        <dbReference type="ARBA" id="ARBA00022777"/>
    </source>
</evidence>
<keyword evidence="16" id="KW-1185">Reference proteome</keyword>
<dbReference type="PANTHER" id="PTHR42724">
    <property type="entry name" value="TETRAACYLDISACCHARIDE 4'-KINASE"/>
    <property type="match status" value="1"/>
</dbReference>
<dbReference type="PANTHER" id="PTHR42724:SF1">
    <property type="entry name" value="TETRAACYLDISACCHARIDE 4'-KINASE, MITOCHONDRIAL-RELATED"/>
    <property type="match status" value="1"/>
</dbReference>
<dbReference type="Proteomes" id="UP000188820">
    <property type="component" value="Unassembled WGS sequence"/>
</dbReference>
<organism evidence="15 16">
    <name type="scientific">Rodentibacter caecimuris</name>
    <dbReference type="NCBI Taxonomy" id="1796644"/>
    <lineage>
        <taxon>Bacteria</taxon>
        <taxon>Pseudomonadati</taxon>
        <taxon>Pseudomonadota</taxon>
        <taxon>Gammaproteobacteria</taxon>
        <taxon>Pasteurellales</taxon>
        <taxon>Pasteurellaceae</taxon>
        <taxon>Rodentibacter</taxon>
    </lineage>
</organism>
<keyword evidence="10 13" id="KW-0067">ATP-binding</keyword>
<evidence type="ECO:0000256" key="11">
    <source>
        <dbReference type="ARBA" id="ARBA00023098"/>
    </source>
</evidence>
<gene>
    <name evidence="13" type="primary">lpxK</name>
    <name evidence="15" type="ORF">BKG89_03890</name>
</gene>
<keyword evidence="11 13" id="KW-0443">Lipid metabolism</keyword>
<comment type="catalytic activity">
    <reaction evidence="13">
        <text>a lipid A disaccharide + ATP = a lipid IVA + ADP + H(+)</text>
        <dbReference type="Rhea" id="RHEA:67840"/>
        <dbReference type="ChEBI" id="CHEBI:15378"/>
        <dbReference type="ChEBI" id="CHEBI:30616"/>
        <dbReference type="ChEBI" id="CHEBI:176343"/>
        <dbReference type="ChEBI" id="CHEBI:176425"/>
        <dbReference type="ChEBI" id="CHEBI:456216"/>
        <dbReference type="EC" id="2.7.1.130"/>
    </reaction>
</comment>
<comment type="pathway">
    <text evidence="2 13">Glycolipid biosynthesis; lipid IV(A) biosynthesis; lipid IV(A) from (3R)-3-hydroxytetradecanoyl-[acyl-carrier-protein] and UDP-N-acetyl-alpha-D-glucosamine: step 6/6.</text>
</comment>
<dbReference type="HAMAP" id="MF_00409">
    <property type="entry name" value="LpxK"/>
    <property type="match status" value="1"/>
</dbReference>
<evidence type="ECO:0000313" key="16">
    <source>
        <dbReference type="Proteomes" id="UP000188820"/>
    </source>
</evidence>
<comment type="similarity">
    <text evidence="13">Belongs to the LpxK family.</text>
</comment>